<dbReference type="GeneID" id="28851042"/>
<dbReference type="AlphaFoldDB" id="A0A179FN89"/>
<sequence length="306" mass="35901">MAIRTRRTVSRRLLTFSAFSVLIVLPLYFLLRAQRFFVQHAGNTVAQDQIAFAYTNIHFETRTRYIPRIIHQIFHTRHDSQNETVPAIWDRARHSCITLHQDWEYKVKSRDFIEKNYPWFLTKYDGFTFPVQRIDGCRANLEPLLYYPAWLTDGGRGSLSNNILGAKPNHPFWVFVTESLLRPSWNYHLPYFTISFETGQWFLTDVWRRYHGGLSNTEPVLDRVMMGSRPGSAPWIFFMRAGGSWWSLDSAWFLWIGAHLFAFSFGVVVFLGVILARLYRGPRLARVVVACRMTYQRIYIDKDAVG</sequence>
<dbReference type="OrthoDB" id="3647at2759"/>
<dbReference type="GO" id="GO:0000030">
    <property type="term" value="F:mannosyltransferase activity"/>
    <property type="evidence" value="ECO:0007669"/>
    <property type="project" value="TreeGrafter"/>
</dbReference>
<keyword evidence="7" id="KW-1185">Reference proteome</keyword>
<evidence type="ECO:0000313" key="7">
    <source>
        <dbReference type="Proteomes" id="UP000078397"/>
    </source>
</evidence>
<evidence type="ECO:0000256" key="4">
    <source>
        <dbReference type="ARBA" id="ARBA00023136"/>
    </source>
</evidence>
<dbReference type="PANTHER" id="PTHR32385:SF20">
    <property type="entry name" value="MANNOSYL PHOSPHORYLINOSITOL CERAMIDE SYNTHASE CSH1-RELATED"/>
    <property type="match status" value="1"/>
</dbReference>
<dbReference type="Proteomes" id="UP000078397">
    <property type="component" value="Unassembled WGS sequence"/>
</dbReference>
<protein>
    <submittedName>
        <fullName evidence="6">Mannosyl phosphorylinositol ceramide synthase protein</fullName>
    </submittedName>
</protein>
<dbReference type="PANTHER" id="PTHR32385">
    <property type="entry name" value="MANNOSYL PHOSPHORYLINOSITOL CERAMIDE SYNTHASE"/>
    <property type="match status" value="1"/>
</dbReference>
<accession>A0A179FN89</accession>
<keyword evidence="3 5" id="KW-1133">Transmembrane helix</keyword>
<proteinExistence type="predicted"/>
<dbReference type="GO" id="GO:0016020">
    <property type="term" value="C:membrane"/>
    <property type="evidence" value="ECO:0007669"/>
    <property type="project" value="UniProtKB-SubCell"/>
</dbReference>
<evidence type="ECO:0000256" key="3">
    <source>
        <dbReference type="ARBA" id="ARBA00022989"/>
    </source>
</evidence>
<comment type="subcellular location">
    <subcellularLocation>
        <location evidence="1">Membrane</location>
    </subcellularLocation>
</comment>
<comment type="caution">
    <text evidence="6">The sequence shown here is derived from an EMBL/GenBank/DDBJ whole genome shotgun (WGS) entry which is preliminary data.</text>
</comment>
<dbReference type="RefSeq" id="XP_022284403.1">
    <property type="nucleotide sequence ID" value="XM_022428605.1"/>
</dbReference>
<keyword evidence="2 5" id="KW-0812">Transmembrane</keyword>
<dbReference type="KEGG" id="pchm:VFPPC_08320"/>
<evidence type="ECO:0000256" key="1">
    <source>
        <dbReference type="ARBA" id="ARBA00004370"/>
    </source>
</evidence>
<feature type="transmembrane region" description="Helical" evidence="5">
    <location>
        <begin position="12"/>
        <end position="31"/>
    </location>
</feature>
<evidence type="ECO:0000256" key="5">
    <source>
        <dbReference type="SAM" id="Phobius"/>
    </source>
</evidence>
<dbReference type="GO" id="GO:0051999">
    <property type="term" value="P:mannosyl-inositol phosphorylceramide biosynthetic process"/>
    <property type="evidence" value="ECO:0007669"/>
    <property type="project" value="TreeGrafter"/>
</dbReference>
<feature type="transmembrane region" description="Helical" evidence="5">
    <location>
        <begin position="252"/>
        <end position="276"/>
    </location>
</feature>
<name>A0A179FN89_METCM</name>
<evidence type="ECO:0000256" key="2">
    <source>
        <dbReference type="ARBA" id="ARBA00022692"/>
    </source>
</evidence>
<dbReference type="STRING" id="1380566.A0A179FN89"/>
<evidence type="ECO:0000313" key="6">
    <source>
        <dbReference type="EMBL" id="OAQ66807.2"/>
    </source>
</evidence>
<dbReference type="EMBL" id="LSBJ02000004">
    <property type="protein sequence ID" value="OAQ66807.2"/>
    <property type="molecule type" value="Genomic_DNA"/>
</dbReference>
<gene>
    <name evidence="6" type="ORF">VFPPC_08320</name>
</gene>
<keyword evidence="4 5" id="KW-0472">Membrane</keyword>
<reference evidence="6 7" key="1">
    <citation type="journal article" date="2016" name="PLoS Pathog.">
        <title>Biosynthesis of antibiotic leucinostatins in bio-control fungus Purpureocillium lilacinum and their inhibition on phytophthora revealed by genome mining.</title>
        <authorList>
            <person name="Wang G."/>
            <person name="Liu Z."/>
            <person name="Lin R."/>
            <person name="Li E."/>
            <person name="Mao Z."/>
            <person name="Ling J."/>
            <person name="Yang Y."/>
            <person name="Yin W.B."/>
            <person name="Xie B."/>
        </authorList>
    </citation>
    <scope>NUCLEOTIDE SEQUENCE [LARGE SCALE GENOMIC DNA]</scope>
    <source>
        <strain evidence="6">170</strain>
    </source>
</reference>
<dbReference type="InterPro" id="IPR051706">
    <property type="entry name" value="Glycosyltransferase_domain"/>
</dbReference>
<organism evidence="6 7">
    <name type="scientific">Pochonia chlamydosporia 170</name>
    <dbReference type="NCBI Taxonomy" id="1380566"/>
    <lineage>
        <taxon>Eukaryota</taxon>
        <taxon>Fungi</taxon>
        <taxon>Dikarya</taxon>
        <taxon>Ascomycota</taxon>
        <taxon>Pezizomycotina</taxon>
        <taxon>Sordariomycetes</taxon>
        <taxon>Hypocreomycetidae</taxon>
        <taxon>Hypocreales</taxon>
        <taxon>Clavicipitaceae</taxon>
        <taxon>Pochonia</taxon>
    </lineage>
</organism>